<evidence type="ECO:0000256" key="1">
    <source>
        <dbReference type="ARBA" id="ARBA00022614"/>
    </source>
</evidence>
<dbReference type="PANTHER" id="PTHR45712:SF22">
    <property type="entry name" value="INSULIN-LIKE GROWTH FACTOR-BINDING PROTEIN COMPLEX ACID LABILE SUBUNIT"/>
    <property type="match status" value="1"/>
</dbReference>
<keyword evidence="2" id="KW-0677">Repeat</keyword>
<proteinExistence type="predicted"/>
<dbReference type="InterPro" id="IPR032675">
    <property type="entry name" value="LRR_dom_sf"/>
</dbReference>
<evidence type="ECO:0000256" key="2">
    <source>
        <dbReference type="ARBA" id="ARBA00022737"/>
    </source>
</evidence>
<dbReference type="InterPro" id="IPR003591">
    <property type="entry name" value="Leu-rich_rpt_typical-subtyp"/>
</dbReference>
<dbReference type="SMART" id="SM00369">
    <property type="entry name" value="LRR_TYP"/>
    <property type="match status" value="12"/>
</dbReference>
<dbReference type="InterPro" id="IPR050333">
    <property type="entry name" value="SLRP"/>
</dbReference>
<dbReference type="AlphaFoldDB" id="A0A7R9K1I4"/>
<dbReference type="PROSITE" id="PS51450">
    <property type="entry name" value="LRR"/>
    <property type="match status" value="2"/>
</dbReference>
<protein>
    <submittedName>
        <fullName evidence="3">Uncharacterized protein</fullName>
    </submittedName>
</protein>
<evidence type="ECO:0000313" key="3">
    <source>
        <dbReference type="EMBL" id="CAD7598643.1"/>
    </source>
</evidence>
<name>A0A7R9K1I4_TIMGE</name>
<dbReference type="GO" id="GO:0005615">
    <property type="term" value="C:extracellular space"/>
    <property type="evidence" value="ECO:0007669"/>
    <property type="project" value="TreeGrafter"/>
</dbReference>
<dbReference type="Gene3D" id="3.80.10.10">
    <property type="entry name" value="Ribonuclease Inhibitor"/>
    <property type="match status" value="4"/>
</dbReference>
<dbReference type="InterPro" id="IPR001611">
    <property type="entry name" value="Leu-rich_rpt"/>
</dbReference>
<dbReference type="EMBL" id="OE842112">
    <property type="protein sequence ID" value="CAD7598643.1"/>
    <property type="molecule type" value="Genomic_DNA"/>
</dbReference>
<dbReference type="SUPFAM" id="SSF52058">
    <property type="entry name" value="L domain-like"/>
    <property type="match status" value="3"/>
</dbReference>
<dbReference type="PANTHER" id="PTHR45712">
    <property type="entry name" value="AGAP008170-PA"/>
    <property type="match status" value="1"/>
</dbReference>
<reference evidence="3" key="1">
    <citation type="submission" date="2020-11" db="EMBL/GenBank/DDBJ databases">
        <authorList>
            <person name="Tran Van P."/>
        </authorList>
    </citation>
    <scope>NUCLEOTIDE SEQUENCE</scope>
</reference>
<keyword evidence="1" id="KW-0433">Leucine-rich repeat</keyword>
<organism evidence="3">
    <name type="scientific">Timema genevievae</name>
    <name type="common">Walking stick</name>
    <dbReference type="NCBI Taxonomy" id="629358"/>
    <lineage>
        <taxon>Eukaryota</taxon>
        <taxon>Metazoa</taxon>
        <taxon>Ecdysozoa</taxon>
        <taxon>Arthropoda</taxon>
        <taxon>Hexapoda</taxon>
        <taxon>Insecta</taxon>
        <taxon>Pterygota</taxon>
        <taxon>Neoptera</taxon>
        <taxon>Polyneoptera</taxon>
        <taxon>Phasmatodea</taxon>
        <taxon>Timematodea</taxon>
        <taxon>Timematoidea</taxon>
        <taxon>Timematidae</taxon>
        <taxon>Timema</taxon>
    </lineage>
</organism>
<gene>
    <name evidence="3" type="ORF">TGEB3V08_LOCUS7136</name>
</gene>
<accession>A0A7R9K1I4</accession>
<dbReference type="Pfam" id="PF13855">
    <property type="entry name" value="LRR_8"/>
    <property type="match status" value="4"/>
</dbReference>
<sequence>MSVFPAGHSSVIGLGSRPPGWVQAPHYNLSDRSQVSILKRFRRLPHLSRSERKNLPVKAAQVRRSEYSVTVSTKFLHLCEVTPSTNRHKVKEGFVLNESVFVGMGRIQYLSLADNSLTRIPRHILSQMPHIKTLDLGRGQLQTISETDFQAKIQGPGSPSIGGYSMLPRSPSKRPPKMAPLFSPTLLFPDLPDVTELQHLVLGGNSIFEMDQDSMPRTLRHLHLGRNKLSDLNGTLRELSELEWLFINSNQLTSVDDELPRNGVKLMLIHAADNRLQRLPLELKNFVLLESAFFHYNELTRLGGALQKARRLKRLHLFHNKIQEVTSFGFISLAPRPVRLSEDDFMELENLEDLQLGNNLLPSLNGSLLPLRSLRYLNLSHNLLEEFSLQEIRGLRRIRILDLSDNRISRLSGRMENLVELETRVMDLRLENNLLKSLDGSLMGLHGLQILNLSHNFLEKIAPDDLIGLDDLRFLDVSYNQLTTIEETSKTFLPSLEGLIASNNLLTLLDRDFHGLPVLCWADLSNNQITVVGRELASKTRCRIRGIMGTLRIYLQDNPVYCSSDLVNTMAAMEMNNTKVLGLMPCTPVEPTLAPPAVE</sequence>
<dbReference type="SMART" id="SM00365">
    <property type="entry name" value="LRR_SD22"/>
    <property type="match status" value="5"/>
</dbReference>